<evidence type="ECO:0000313" key="3">
    <source>
        <dbReference type="Proteomes" id="UP000437131"/>
    </source>
</evidence>
<dbReference type="Pfam" id="PF10047">
    <property type="entry name" value="DUF2281"/>
    <property type="match status" value="1"/>
</dbReference>
<organism evidence="2 3">
    <name type="scientific">Cyanobacterium aponinum 0216</name>
    <dbReference type="NCBI Taxonomy" id="2676140"/>
    <lineage>
        <taxon>Bacteria</taxon>
        <taxon>Bacillati</taxon>
        <taxon>Cyanobacteriota</taxon>
        <taxon>Cyanophyceae</taxon>
        <taxon>Oscillatoriophycideae</taxon>
        <taxon>Chroococcales</taxon>
        <taxon>Geminocystaceae</taxon>
        <taxon>Cyanobacterium</taxon>
    </lineage>
</organism>
<gene>
    <name evidence="2" type="ORF">GGC33_08480</name>
</gene>
<accession>A0A844GQZ7</accession>
<dbReference type="Proteomes" id="UP000437131">
    <property type="component" value="Unassembled WGS sequence"/>
</dbReference>
<evidence type="ECO:0000259" key="1">
    <source>
        <dbReference type="Pfam" id="PF10047"/>
    </source>
</evidence>
<reference evidence="2 3" key="1">
    <citation type="submission" date="2019-11" db="EMBL/GenBank/DDBJ databases">
        <title>Isolation of a new High Light Tolerant Cyanobacteria.</title>
        <authorList>
            <person name="Dobson Z."/>
            <person name="Vaughn N."/>
            <person name="Vaughn M."/>
            <person name="Fromme P."/>
            <person name="Mazor Y."/>
        </authorList>
    </citation>
    <scope>NUCLEOTIDE SEQUENCE [LARGE SCALE GENOMIC DNA]</scope>
    <source>
        <strain evidence="2 3">0216</strain>
    </source>
</reference>
<name>A0A844GQZ7_9CHRO</name>
<dbReference type="RefSeq" id="WP_155083759.1">
    <property type="nucleotide sequence ID" value="NZ_WMIA01000008.1"/>
</dbReference>
<dbReference type="EMBL" id="WMIA01000008">
    <property type="protein sequence ID" value="MTF38964.1"/>
    <property type="molecule type" value="Genomic_DNA"/>
</dbReference>
<dbReference type="AlphaFoldDB" id="A0A844GQZ7"/>
<evidence type="ECO:0000313" key="2">
    <source>
        <dbReference type="EMBL" id="MTF38964.1"/>
    </source>
</evidence>
<feature type="domain" description="DUF2281" evidence="1">
    <location>
        <begin position="12"/>
        <end position="71"/>
    </location>
</feature>
<comment type="caution">
    <text evidence="2">The sequence shown here is derived from an EMBL/GenBank/DDBJ whole genome shotgun (WGS) entry which is preliminary data.</text>
</comment>
<protein>
    <submittedName>
        <fullName evidence="2">DUF2281 domain-containing protein</fullName>
    </submittedName>
</protein>
<proteinExistence type="predicted"/>
<dbReference type="InterPro" id="IPR018739">
    <property type="entry name" value="DUF2281"/>
</dbReference>
<sequence length="80" mass="9209">MTTQTIDLTEMILTKIKDLPLEQQQEILDFTEFIAHKYTKNSEEKNKSNGKRVAGLFKDKGWISDDFNDPLPPEILGDII</sequence>